<reference evidence="1 2" key="1">
    <citation type="submission" date="2023-07" db="EMBL/GenBank/DDBJ databases">
        <title>Sorghum-associated microbial communities from plants grown in Nebraska, USA.</title>
        <authorList>
            <person name="Schachtman D."/>
        </authorList>
    </citation>
    <scope>NUCLEOTIDE SEQUENCE [LARGE SCALE GENOMIC DNA]</scope>
    <source>
        <strain evidence="1 2">584</strain>
    </source>
</reference>
<sequence>MGAVSLWHWLIILMLSGPLGAGPAMNRALSETADALRMVAQLPNPERLIDYSPGSSGLVLYRLPGNTCFLRSNLQPGQTSWIRRDDQGRIEITVSAPALARTGRRFDPADGTARLRLGGKPVAVPVASPGAPTWRFTLDDTPALQAALDADTPEDLSFTAIRGGKPVSDETLAVATADLFQGLQGLDSCAIGAELPGVVGP</sequence>
<dbReference type="Proteomes" id="UP001262410">
    <property type="component" value="Unassembled WGS sequence"/>
</dbReference>
<keyword evidence="2" id="KW-1185">Reference proteome</keyword>
<protein>
    <submittedName>
        <fullName evidence="1">Uncharacterized protein</fullName>
    </submittedName>
</protein>
<evidence type="ECO:0000313" key="2">
    <source>
        <dbReference type="Proteomes" id="UP001262410"/>
    </source>
</evidence>
<name>A0ABU1JVA1_9PROT</name>
<gene>
    <name evidence="1" type="ORF">E9232_005086</name>
</gene>
<proteinExistence type="predicted"/>
<comment type="caution">
    <text evidence="1">The sequence shown here is derived from an EMBL/GenBank/DDBJ whole genome shotgun (WGS) entry which is preliminary data.</text>
</comment>
<accession>A0ABU1JVA1</accession>
<dbReference type="RefSeq" id="WP_309798743.1">
    <property type="nucleotide sequence ID" value="NZ_JAVDPW010000009.1"/>
</dbReference>
<evidence type="ECO:0000313" key="1">
    <source>
        <dbReference type="EMBL" id="MDR6292546.1"/>
    </source>
</evidence>
<organism evidence="1 2">
    <name type="scientific">Inquilinus ginsengisoli</name>
    <dbReference type="NCBI Taxonomy" id="363840"/>
    <lineage>
        <taxon>Bacteria</taxon>
        <taxon>Pseudomonadati</taxon>
        <taxon>Pseudomonadota</taxon>
        <taxon>Alphaproteobacteria</taxon>
        <taxon>Rhodospirillales</taxon>
        <taxon>Rhodospirillaceae</taxon>
        <taxon>Inquilinus</taxon>
    </lineage>
</organism>
<dbReference type="EMBL" id="JAVDPW010000009">
    <property type="protein sequence ID" value="MDR6292546.1"/>
    <property type="molecule type" value="Genomic_DNA"/>
</dbReference>